<accession>A0ABR2K9B0</accession>
<evidence type="ECO:0000313" key="9">
    <source>
        <dbReference type="Proteomes" id="UP001470230"/>
    </source>
</evidence>
<dbReference type="PROSITE" id="PS00107">
    <property type="entry name" value="PROTEIN_KINASE_ATP"/>
    <property type="match status" value="1"/>
</dbReference>
<proteinExistence type="predicted"/>
<dbReference type="InterPro" id="IPR017441">
    <property type="entry name" value="Protein_kinase_ATP_BS"/>
</dbReference>
<dbReference type="Gene3D" id="3.30.200.20">
    <property type="entry name" value="Phosphorylase Kinase, domain 1"/>
    <property type="match status" value="1"/>
</dbReference>
<evidence type="ECO:0000256" key="3">
    <source>
        <dbReference type="ARBA" id="ARBA00022777"/>
    </source>
</evidence>
<evidence type="ECO:0000256" key="1">
    <source>
        <dbReference type="ARBA" id="ARBA00022679"/>
    </source>
</evidence>
<gene>
    <name evidence="8" type="ORF">M9Y10_038401</name>
</gene>
<keyword evidence="8" id="KW-0396">Initiation factor</keyword>
<keyword evidence="2 5" id="KW-0547">Nucleotide-binding</keyword>
<evidence type="ECO:0000256" key="2">
    <source>
        <dbReference type="ARBA" id="ARBA00022741"/>
    </source>
</evidence>
<feature type="compositionally biased region" description="Acidic residues" evidence="6">
    <location>
        <begin position="13"/>
        <end position="49"/>
    </location>
</feature>
<feature type="region of interest" description="Disordered" evidence="6">
    <location>
        <begin position="1"/>
        <end position="51"/>
    </location>
</feature>
<reference evidence="8 9" key="1">
    <citation type="submission" date="2024-04" db="EMBL/GenBank/DDBJ databases">
        <title>Tritrichomonas musculus Genome.</title>
        <authorList>
            <person name="Alves-Ferreira E."/>
            <person name="Grigg M."/>
            <person name="Lorenzi H."/>
            <person name="Galac M."/>
        </authorList>
    </citation>
    <scope>NUCLEOTIDE SEQUENCE [LARGE SCALE GENOMIC DNA]</scope>
    <source>
        <strain evidence="8 9">EAF2021</strain>
    </source>
</reference>
<dbReference type="GO" id="GO:0003743">
    <property type="term" value="F:translation initiation factor activity"/>
    <property type="evidence" value="ECO:0007669"/>
    <property type="project" value="UniProtKB-KW"/>
</dbReference>
<feature type="binding site" evidence="5">
    <location>
        <position position="163"/>
    </location>
    <ligand>
        <name>ATP</name>
        <dbReference type="ChEBI" id="CHEBI:30616"/>
    </ligand>
</feature>
<name>A0ABR2K9B0_9EUKA</name>
<keyword evidence="9" id="KW-1185">Reference proteome</keyword>
<protein>
    <submittedName>
        <fullName evidence="8">Eukaryotic translation initiation factor 2-alpha kinase</fullName>
    </submittedName>
</protein>
<dbReference type="Pfam" id="PF00069">
    <property type="entry name" value="Pkinase"/>
    <property type="match status" value="2"/>
</dbReference>
<dbReference type="Proteomes" id="UP001470230">
    <property type="component" value="Unassembled WGS sequence"/>
</dbReference>
<keyword evidence="1" id="KW-0808">Transferase</keyword>
<dbReference type="InterPro" id="IPR011009">
    <property type="entry name" value="Kinase-like_dom_sf"/>
</dbReference>
<evidence type="ECO:0000256" key="5">
    <source>
        <dbReference type="PROSITE-ProRule" id="PRU10141"/>
    </source>
</evidence>
<dbReference type="EMBL" id="JAPFFF010000006">
    <property type="protein sequence ID" value="KAK8887361.1"/>
    <property type="molecule type" value="Genomic_DNA"/>
</dbReference>
<dbReference type="Gene3D" id="1.10.510.10">
    <property type="entry name" value="Transferase(Phosphotransferase) domain 1"/>
    <property type="match status" value="1"/>
</dbReference>
<evidence type="ECO:0000256" key="6">
    <source>
        <dbReference type="SAM" id="MobiDB-lite"/>
    </source>
</evidence>
<dbReference type="InterPro" id="IPR008266">
    <property type="entry name" value="Tyr_kinase_AS"/>
</dbReference>
<dbReference type="PANTHER" id="PTHR11042">
    <property type="entry name" value="EUKARYOTIC TRANSLATION INITIATION FACTOR 2-ALPHA KINASE EIF2-ALPHA KINASE -RELATED"/>
    <property type="match status" value="1"/>
</dbReference>
<sequence>MLSHSPFFRDIDETPEVDDEFDDDDMKSYENENEQFDDFEEDENDDDNQFDYSQFGFKKSTDFSKTPDEQDYQWLLQSIHQLCIDSNQPEKFSDMRDEMISRGLVPEISSSPLLPKKKKRPELTRVASPFSQFYNPIENIGEGGYGKVMKIQNLIDKQYYALKVVKVEKNEVKMAFGEVQCLAHIHSPRIVRYYNAWIEGSEQSDHYKFYIQMEFVEGQSLANFLTNHAGKIDIKEIHRLLFELVLALNDIHSAGVVHRDFRPSNVMVRLDGSIVVIDFGISSARRILGSSKSKCGRLSPIVQVPKRVGSLNIRPFDQKMIQEAEEPESTVKKVGTAIYSSPQQLNGRKSTIGDDIYSMGIMMFEMLSQFKTQMEKAKMIQNLRNFQELPIAFKQSYPQESEMILKMVSKEREKRPNTVNILQSDLFQMWMKEQ</sequence>
<evidence type="ECO:0000259" key="7">
    <source>
        <dbReference type="PROSITE" id="PS50011"/>
    </source>
</evidence>
<dbReference type="PROSITE" id="PS50011">
    <property type="entry name" value="PROTEIN_KINASE_DOM"/>
    <property type="match status" value="1"/>
</dbReference>
<dbReference type="PANTHER" id="PTHR11042:SF136">
    <property type="entry name" value="EIF-2-ALPHA KINASE GCN2"/>
    <property type="match status" value="1"/>
</dbReference>
<evidence type="ECO:0000256" key="4">
    <source>
        <dbReference type="ARBA" id="ARBA00022840"/>
    </source>
</evidence>
<evidence type="ECO:0000313" key="8">
    <source>
        <dbReference type="EMBL" id="KAK8887361.1"/>
    </source>
</evidence>
<dbReference type="SUPFAM" id="SSF56112">
    <property type="entry name" value="Protein kinase-like (PK-like)"/>
    <property type="match status" value="1"/>
</dbReference>
<keyword evidence="8" id="KW-0648">Protein biosynthesis</keyword>
<dbReference type="InterPro" id="IPR000719">
    <property type="entry name" value="Prot_kinase_dom"/>
</dbReference>
<comment type="caution">
    <text evidence="8">The sequence shown here is derived from an EMBL/GenBank/DDBJ whole genome shotgun (WGS) entry which is preliminary data.</text>
</comment>
<dbReference type="InterPro" id="IPR050339">
    <property type="entry name" value="CC_SR_Kinase"/>
</dbReference>
<dbReference type="GO" id="GO:0016301">
    <property type="term" value="F:kinase activity"/>
    <property type="evidence" value="ECO:0007669"/>
    <property type="project" value="UniProtKB-KW"/>
</dbReference>
<dbReference type="PROSITE" id="PS00109">
    <property type="entry name" value="PROTEIN_KINASE_TYR"/>
    <property type="match status" value="1"/>
</dbReference>
<keyword evidence="3 8" id="KW-0418">Kinase</keyword>
<feature type="domain" description="Protein kinase" evidence="7">
    <location>
        <begin position="134"/>
        <end position="431"/>
    </location>
</feature>
<organism evidence="8 9">
    <name type="scientific">Tritrichomonas musculus</name>
    <dbReference type="NCBI Taxonomy" id="1915356"/>
    <lineage>
        <taxon>Eukaryota</taxon>
        <taxon>Metamonada</taxon>
        <taxon>Parabasalia</taxon>
        <taxon>Tritrichomonadida</taxon>
        <taxon>Tritrichomonadidae</taxon>
        <taxon>Tritrichomonas</taxon>
    </lineage>
</organism>
<keyword evidence="4 5" id="KW-0067">ATP-binding</keyword>